<name>L8HFU6_ACACF</name>
<accession>L8HFU6</accession>
<keyword evidence="4" id="KW-1185">Reference proteome</keyword>
<evidence type="ECO:0000256" key="1">
    <source>
        <dbReference type="SAM" id="MobiDB-lite"/>
    </source>
</evidence>
<dbReference type="KEGG" id="acan:ACA1_056560"/>
<feature type="transmembrane region" description="Helical" evidence="2">
    <location>
        <begin position="71"/>
        <end position="93"/>
    </location>
</feature>
<keyword evidence="2" id="KW-0812">Transmembrane</keyword>
<dbReference type="RefSeq" id="XP_004354559.1">
    <property type="nucleotide sequence ID" value="XM_004354507.1"/>
</dbReference>
<protein>
    <submittedName>
        <fullName evidence="3">Uncharacterized protein</fullName>
    </submittedName>
</protein>
<dbReference type="GeneID" id="14925437"/>
<dbReference type="Proteomes" id="UP000011083">
    <property type="component" value="Unassembled WGS sequence"/>
</dbReference>
<dbReference type="EMBL" id="KB007823">
    <property type="protein sequence ID" value="ELR24414.1"/>
    <property type="molecule type" value="Genomic_DNA"/>
</dbReference>
<dbReference type="VEuPathDB" id="AmoebaDB:ACA1_056560"/>
<evidence type="ECO:0000313" key="4">
    <source>
        <dbReference type="Proteomes" id="UP000011083"/>
    </source>
</evidence>
<keyword evidence="2" id="KW-1133">Transmembrane helix</keyword>
<gene>
    <name evidence="3" type="ORF">ACA1_056560</name>
</gene>
<dbReference type="AlphaFoldDB" id="L8HFU6"/>
<feature type="transmembrane region" description="Helical" evidence="2">
    <location>
        <begin position="12"/>
        <end position="32"/>
    </location>
</feature>
<reference evidence="3 4" key="1">
    <citation type="journal article" date="2013" name="Genome Biol.">
        <title>Genome of Acanthamoeba castellanii highlights extensive lateral gene transfer and early evolution of tyrosine kinase signaling.</title>
        <authorList>
            <person name="Clarke M."/>
            <person name="Lohan A.J."/>
            <person name="Liu B."/>
            <person name="Lagkouvardos I."/>
            <person name="Roy S."/>
            <person name="Zafar N."/>
            <person name="Bertelli C."/>
            <person name="Schilde C."/>
            <person name="Kianianmomeni A."/>
            <person name="Burglin T.R."/>
            <person name="Frech C."/>
            <person name="Turcotte B."/>
            <person name="Kopec K.O."/>
            <person name="Synnott J.M."/>
            <person name="Choo C."/>
            <person name="Paponov I."/>
            <person name="Finkler A."/>
            <person name="Soon Heng Tan C."/>
            <person name="Hutchins A.P."/>
            <person name="Weinmeier T."/>
            <person name="Rattei T."/>
            <person name="Chu J.S."/>
            <person name="Gimenez G."/>
            <person name="Irimia M."/>
            <person name="Rigden D.J."/>
            <person name="Fitzpatrick D.A."/>
            <person name="Lorenzo-Morales J."/>
            <person name="Bateman A."/>
            <person name="Chiu C.H."/>
            <person name="Tang P."/>
            <person name="Hegemann P."/>
            <person name="Fromm H."/>
            <person name="Raoult D."/>
            <person name="Greub G."/>
            <person name="Miranda-Saavedra D."/>
            <person name="Chen N."/>
            <person name="Nash P."/>
            <person name="Ginger M.L."/>
            <person name="Horn M."/>
            <person name="Schaap P."/>
            <person name="Caler L."/>
            <person name="Loftus B."/>
        </authorList>
    </citation>
    <scope>NUCLEOTIDE SEQUENCE [LARGE SCALE GENOMIC DNA]</scope>
    <source>
        <strain evidence="3 4">Neff</strain>
    </source>
</reference>
<keyword evidence="2" id="KW-0472">Membrane</keyword>
<sequence length="131" mass="14020">MQHNLCNAYWFGVGGCTITSVALGIHTGYMNIMDNLPKHDQHMAYGFFSHVVGVVLGASLGATIGCCILSTTYWFGFGGFAITGAMLGTRYGYMDAMDGLPKHARQEPSPTAEETSRRGGRARVGLGGPRQ</sequence>
<proteinExistence type="predicted"/>
<feature type="transmembrane region" description="Helical" evidence="2">
    <location>
        <begin position="44"/>
        <end position="65"/>
    </location>
</feature>
<evidence type="ECO:0000256" key="2">
    <source>
        <dbReference type="SAM" id="Phobius"/>
    </source>
</evidence>
<evidence type="ECO:0000313" key="3">
    <source>
        <dbReference type="EMBL" id="ELR24414.1"/>
    </source>
</evidence>
<feature type="region of interest" description="Disordered" evidence="1">
    <location>
        <begin position="102"/>
        <end position="131"/>
    </location>
</feature>
<organism evidence="3 4">
    <name type="scientific">Acanthamoeba castellanii (strain ATCC 30010 / Neff)</name>
    <dbReference type="NCBI Taxonomy" id="1257118"/>
    <lineage>
        <taxon>Eukaryota</taxon>
        <taxon>Amoebozoa</taxon>
        <taxon>Discosea</taxon>
        <taxon>Longamoebia</taxon>
        <taxon>Centramoebida</taxon>
        <taxon>Acanthamoebidae</taxon>
        <taxon>Acanthamoeba</taxon>
    </lineage>
</organism>